<dbReference type="RefSeq" id="WP_046543863.1">
    <property type="nucleotide sequence ID" value="NZ_AP018360.1"/>
</dbReference>
<dbReference type="Proteomes" id="UP001220209">
    <property type="component" value="Plasmid unnamed1"/>
</dbReference>
<protein>
    <submittedName>
        <fullName evidence="3">DUF4400 domain-containing protein</fullName>
    </submittedName>
</protein>
<gene>
    <name evidence="2" type="ORF">BCCH1_81000</name>
    <name evidence="3" type="ORF">LXE91_40485</name>
</gene>
<dbReference type="InterPro" id="IPR022266">
    <property type="entry name" value="DtrJ-like"/>
</dbReference>
<evidence type="ECO:0000313" key="3">
    <source>
        <dbReference type="EMBL" id="WFN23411.1"/>
    </source>
</evidence>
<dbReference type="Pfam" id="PF14348">
    <property type="entry name" value="DtrJ-like"/>
    <property type="match status" value="1"/>
</dbReference>
<geneLocation type="plasmid" evidence="2">
    <name>pBC453</name>
</geneLocation>
<reference evidence="3 4" key="3">
    <citation type="submission" date="2021-12" db="EMBL/GenBank/DDBJ databases">
        <title>Genomic and phenotypic characterization of three Burkholderia contaminans isolates recovered from different sources.</title>
        <authorList>
            <person name="Lopez De Volder A."/>
            <person name="Fan Y."/>
            <person name="Nunvar J."/>
            <person name="Herrera T."/>
            <person name="Timp W."/>
            <person name="Degrossi J."/>
        </authorList>
    </citation>
    <scope>NUCLEOTIDE SEQUENCE [LARGE SCALE GENOMIC DNA]</scope>
    <source>
        <strain evidence="3 4">LMG 23361</strain>
        <plasmid evidence="3 4">unnamed1</plasmid>
    </source>
</reference>
<dbReference type="OrthoDB" id="9128627at2"/>
<feature type="transmembrane region" description="Helical" evidence="1">
    <location>
        <begin position="153"/>
        <end position="174"/>
    </location>
</feature>
<feature type="transmembrane region" description="Helical" evidence="1">
    <location>
        <begin position="115"/>
        <end position="141"/>
    </location>
</feature>
<keyword evidence="2" id="KW-0614">Plasmid</keyword>
<evidence type="ECO:0000313" key="2">
    <source>
        <dbReference type="EMBL" id="BBA45589.1"/>
    </source>
</evidence>
<reference evidence="2" key="1">
    <citation type="journal article" date="2016" name="Biosci. Biotechnol. Biochem.">
        <title>Bioconversion of AHX to AOH by resting cells of Burkholderia contaminans CH-1.</title>
        <authorList>
            <person name="Choi J.H."/>
            <person name="Kikuchi A."/>
            <person name="Pumkaeo P."/>
            <person name="Hirai H."/>
            <person name="Tokuyama S."/>
            <person name="Kawagishi H."/>
        </authorList>
    </citation>
    <scope>NUCLEOTIDE SEQUENCE</scope>
    <source>
        <strain evidence="2">CH-1</strain>
        <plasmid evidence="2">pBC453</plasmid>
    </source>
</reference>
<proteinExistence type="predicted"/>
<dbReference type="EMBL" id="CP090643">
    <property type="protein sequence ID" value="WFN23411.1"/>
    <property type="molecule type" value="Genomic_DNA"/>
</dbReference>
<dbReference type="EMBL" id="AP018360">
    <property type="protein sequence ID" value="BBA45589.1"/>
    <property type="molecule type" value="Genomic_DNA"/>
</dbReference>
<keyword evidence="1" id="KW-0472">Membrane</keyword>
<feature type="transmembrane region" description="Helical" evidence="1">
    <location>
        <begin position="186"/>
        <end position="206"/>
    </location>
</feature>
<evidence type="ECO:0000256" key="1">
    <source>
        <dbReference type="SAM" id="Phobius"/>
    </source>
</evidence>
<dbReference type="GeneID" id="71059969"/>
<name>A0A286T7K4_9BURK</name>
<keyword evidence="1" id="KW-1133">Transmembrane helix</keyword>
<dbReference type="AlphaFoldDB" id="A0A286T7K4"/>
<organism evidence="2">
    <name type="scientific">Burkholderia contaminans</name>
    <dbReference type="NCBI Taxonomy" id="488447"/>
    <lineage>
        <taxon>Bacteria</taxon>
        <taxon>Pseudomonadati</taxon>
        <taxon>Pseudomonadota</taxon>
        <taxon>Betaproteobacteria</taxon>
        <taxon>Burkholderiales</taxon>
        <taxon>Burkholderiaceae</taxon>
        <taxon>Burkholderia</taxon>
        <taxon>Burkholderia cepacia complex</taxon>
    </lineage>
</organism>
<geneLocation type="plasmid" evidence="3 4">
    <name>unnamed1</name>
</geneLocation>
<evidence type="ECO:0000313" key="4">
    <source>
        <dbReference type="Proteomes" id="UP001220209"/>
    </source>
</evidence>
<accession>A0A286T7K4</accession>
<keyword evidence="1" id="KW-0812">Transmembrane</keyword>
<reference evidence="2" key="2">
    <citation type="journal article" date="2017" name="Genome Announc.">
        <title>High-Quality Draft Genome Sequence of Burkholderia contaminans CH-1, a Gram-Negative Bacterium That Metabolizes 2-Azahypoxanthine, a Plant Growth-Regulating Compound.</title>
        <authorList>
            <person name="Choi J.-H."/>
            <person name="Sugiura H."/>
            <person name="Moriuchi R."/>
            <person name="Kawagishi H."/>
            <person name="Dohra H."/>
        </authorList>
    </citation>
    <scope>NUCLEOTIDE SEQUENCE</scope>
    <source>
        <strain evidence="2">CH-1</strain>
        <plasmid evidence="2">pBC453</plasmid>
    </source>
</reference>
<feature type="transmembrane region" description="Helical" evidence="1">
    <location>
        <begin position="12"/>
        <end position="32"/>
    </location>
</feature>
<sequence length="210" mass="23940">MAKIRDNPFAGKVYFWWIIAPILTLLICPIFMQEDSFKIAPSEFEFVAGCRADVDGITESATEVFQSWFVHTGLVHLTVNDYRKAEASGYKGYAWAGSVMDGYMSRVWRYMYRVIWRWAAFWPFYAVGLAAIFVPCLIDGLVVRSIKRSEFGLYNPISFTLSGSAAAIFIGWLFFVPFSPWPLGHWIISALFLGLGLMTWFTVGTFQSRT</sequence>